<dbReference type="NCBIfam" id="TIGR01733">
    <property type="entry name" value="AA-adenyl-dom"/>
    <property type="match status" value="1"/>
</dbReference>
<dbReference type="OrthoDB" id="2472181at2"/>
<dbReference type="SUPFAM" id="SSF47336">
    <property type="entry name" value="ACP-like"/>
    <property type="match status" value="1"/>
</dbReference>
<evidence type="ECO:0000256" key="3">
    <source>
        <dbReference type="SAM" id="MobiDB-lite"/>
    </source>
</evidence>
<dbReference type="Gene3D" id="3.40.50.980">
    <property type="match status" value="2"/>
</dbReference>
<keyword evidence="6" id="KW-1185">Reference proteome</keyword>
<dbReference type="GO" id="GO:0005737">
    <property type="term" value="C:cytoplasm"/>
    <property type="evidence" value="ECO:0007669"/>
    <property type="project" value="TreeGrafter"/>
</dbReference>
<dbReference type="Pfam" id="PF00501">
    <property type="entry name" value="AMP-binding"/>
    <property type="match status" value="1"/>
</dbReference>
<dbReference type="PROSITE" id="PS50075">
    <property type="entry name" value="CARRIER"/>
    <property type="match status" value="1"/>
</dbReference>
<dbReference type="InterPro" id="IPR036736">
    <property type="entry name" value="ACP-like_sf"/>
</dbReference>
<keyword evidence="1" id="KW-0596">Phosphopantetheine</keyword>
<feature type="region of interest" description="Disordered" evidence="3">
    <location>
        <begin position="67"/>
        <end position="106"/>
    </location>
</feature>
<dbReference type="GO" id="GO:0043041">
    <property type="term" value="P:amino acid activation for nonribosomal peptide biosynthetic process"/>
    <property type="evidence" value="ECO:0007669"/>
    <property type="project" value="TreeGrafter"/>
</dbReference>
<evidence type="ECO:0000259" key="4">
    <source>
        <dbReference type="PROSITE" id="PS50075"/>
    </source>
</evidence>
<dbReference type="InterPro" id="IPR009081">
    <property type="entry name" value="PP-bd_ACP"/>
</dbReference>
<feature type="domain" description="Carrier" evidence="4">
    <location>
        <begin position="709"/>
        <end position="785"/>
    </location>
</feature>
<dbReference type="AlphaFoldDB" id="A0A1H6DIJ4"/>
<keyword evidence="2" id="KW-0597">Phosphoprotein</keyword>
<dbReference type="InterPro" id="IPR025110">
    <property type="entry name" value="AMP-bd_C"/>
</dbReference>
<dbReference type="Pfam" id="PF13193">
    <property type="entry name" value="AMP-binding_C"/>
    <property type="match status" value="1"/>
</dbReference>
<sequence length="797" mass="83891">MPERADPVLPVLWTDGPATTATGVPVHPAAVGAGAFAAAVHALATRYCGEPPTRLLVRSPATGTWTAASAGDPCPNPTMGTLRAGLSRSVGDRPAPVAGSDGTPDAVSEDVVDVALGEYVTLRFTPHADSTWTVTANCAATPADPGAPARIADHVAAYLLAPDNTLIGSVDHRTDAERELLADVNRTRVPLPETACLHEHIEAVARAMPDRAAVEQGTDVLSYGRLDRLADALAARITACGVGPGGRVGVAVSRSVELVIAAYAVLKAGAAYVPLDPLLPGTRQETLRRIGRVDLVIAAGGRPVAGQHRTPVIVLDSPADLRPAPHGPRPPVHGSDLAYVIFTSGSAGSPKAAMLDHAGRTAMLTDLSARIALGPGDRVLAVSSPSFDISILDLFSTLMAGATVVLPDLGRENDVRHWTDLVAERGITVWESVPSLLSQFLTAWRPDRGGVVRAVLVGGDWIPMDLPDAVRRVFPDARIIGIGGATEASVASVTYRIEHVDPAWRSIPYGRPMANQTAYVLDAFDRPAGIDQPGDQVLGGVAVGWGYLGDPALTAEKFRPDPFSEEPGARLYRTGDLVRMRGDGEVEILGRIDHQVKVGGVRVELGEIESCLREHSALREAVVVPVRDEAGRVQALAAYVVCAPGVADDGEVARSARAYLAQRLPSSMVPARIEVLPELPVTGNRKIARRELETRAAQARPAAAPAPAPAGHEVLTALSEIWSEVLGLSEPPTAERTFVGLGGGSLAAMQVVNRLNQRFGTDLSAADLLGADTMAHLALIVSDRIGRRRRPPLVRRR</sequence>
<protein>
    <submittedName>
        <fullName evidence="5">Amino acid adenylation domain-containing protein</fullName>
    </submittedName>
</protein>
<dbReference type="SUPFAM" id="SSF56801">
    <property type="entry name" value="Acetyl-CoA synthetase-like"/>
    <property type="match status" value="1"/>
</dbReference>
<dbReference type="Pfam" id="PF00550">
    <property type="entry name" value="PP-binding"/>
    <property type="match status" value="1"/>
</dbReference>
<dbReference type="Gene3D" id="1.10.1200.10">
    <property type="entry name" value="ACP-like"/>
    <property type="match status" value="1"/>
</dbReference>
<dbReference type="CDD" id="cd05930">
    <property type="entry name" value="A_NRPS"/>
    <property type="match status" value="1"/>
</dbReference>
<evidence type="ECO:0000256" key="1">
    <source>
        <dbReference type="ARBA" id="ARBA00022450"/>
    </source>
</evidence>
<accession>A0A1H6DIJ4</accession>
<dbReference type="SMART" id="SM00823">
    <property type="entry name" value="PKS_PP"/>
    <property type="match status" value="1"/>
</dbReference>
<evidence type="ECO:0000313" key="6">
    <source>
        <dbReference type="Proteomes" id="UP000236754"/>
    </source>
</evidence>
<dbReference type="PANTHER" id="PTHR45527:SF1">
    <property type="entry name" value="FATTY ACID SYNTHASE"/>
    <property type="match status" value="1"/>
</dbReference>
<name>A0A1H6DIJ4_9ACTN</name>
<dbReference type="GO" id="GO:0017000">
    <property type="term" value="P:antibiotic biosynthetic process"/>
    <property type="evidence" value="ECO:0007669"/>
    <property type="project" value="UniProtKB-ARBA"/>
</dbReference>
<dbReference type="InterPro" id="IPR045851">
    <property type="entry name" value="AMP-bd_C_sf"/>
</dbReference>
<dbReference type="GO" id="GO:0044550">
    <property type="term" value="P:secondary metabolite biosynthetic process"/>
    <property type="evidence" value="ECO:0007669"/>
    <property type="project" value="TreeGrafter"/>
</dbReference>
<dbReference type="InterPro" id="IPR010071">
    <property type="entry name" value="AA_adenyl_dom"/>
</dbReference>
<dbReference type="GO" id="GO:0031177">
    <property type="term" value="F:phosphopantetheine binding"/>
    <property type="evidence" value="ECO:0007669"/>
    <property type="project" value="InterPro"/>
</dbReference>
<dbReference type="Gene3D" id="3.30.300.30">
    <property type="match status" value="1"/>
</dbReference>
<dbReference type="PANTHER" id="PTHR45527">
    <property type="entry name" value="NONRIBOSOMAL PEPTIDE SYNTHETASE"/>
    <property type="match status" value="1"/>
</dbReference>
<dbReference type="Proteomes" id="UP000236754">
    <property type="component" value="Unassembled WGS sequence"/>
</dbReference>
<reference evidence="5 6" key="1">
    <citation type="submission" date="2016-10" db="EMBL/GenBank/DDBJ databases">
        <authorList>
            <person name="de Groot N.N."/>
        </authorList>
    </citation>
    <scope>NUCLEOTIDE SEQUENCE [LARGE SCALE GENOMIC DNA]</scope>
    <source>
        <strain evidence="5 6">CGMCC 4.2023</strain>
    </source>
</reference>
<evidence type="ECO:0000256" key="2">
    <source>
        <dbReference type="ARBA" id="ARBA00022553"/>
    </source>
</evidence>
<evidence type="ECO:0000313" key="5">
    <source>
        <dbReference type="EMBL" id="SEG84505.1"/>
    </source>
</evidence>
<dbReference type="EMBL" id="FNVU01000015">
    <property type="protein sequence ID" value="SEG84505.1"/>
    <property type="molecule type" value="Genomic_DNA"/>
</dbReference>
<dbReference type="InterPro" id="IPR020806">
    <property type="entry name" value="PKS_PP-bd"/>
</dbReference>
<dbReference type="RefSeq" id="WP_103888926.1">
    <property type="nucleotide sequence ID" value="NZ_FNVU01000015.1"/>
</dbReference>
<gene>
    <name evidence="5" type="ORF">SAMN05216223_11586</name>
</gene>
<proteinExistence type="predicted"/>
<dbReference type="InterPro" id="IPR000873">
    <property type="entry name" value="AMP-dep_synth/lig_dom"/>
</dbReference>
<dbReference type="Gene3D" id="2.30.38.10">
    <property type="entry name" value="Luciferase, Domain 3"/>
    <property type="match status" value="1"/>
</dbReference>
<organism evidence="5 6">
    <name type="scientific">Actinacidiphila yanglinensis</name>
    <dbReference type="NCBI Taxonomy" id="310779"/>
    <lineage>
        <taxon>Bacteria</taxon>
        <taxon>Bacillati</taxon>
        <taxon>Actinomycetota</taxon>
        <taxon>Actinomycetes</taxon>
        <taxon>Kitasatosporales</taxon>
        <taxon>Streptomycetaceae</taxon>
        <taxon>Actinacidiphila</taxon>
    </lineage>
</organism>